<protein>
    <submittedName>
        <fullName evidence="1">Uncharacterized protein</fullName>
    </submittedName>
</protein>
<dbReference type="Proteomes" id="UP001054945">
    <property type="component" value="Unassembled WGS sequence"/>
</dbReference>
<comment type="caution">
    <text evidence="1">The sequence shown here is derived from an EMBL/GenBank/DDBJ whole genome shotgun (WGS) entry which is preliminary data.</text>
</comment>
<proteinExistence type="predicted"/>
<sequence length="105" mass="12077">MYILTFQWINFIDDYLAAILHRCVRPGVSSIIVPYDYPALRIPLFDSFKIHSLVCKASMCVVTLILVMYPGYCSGDDKKICSSLEIFNCFITEQFSTITARYDRS</sequence>
<gene>
    <name evidence="1" type="ORF">CEXT_641311</name>
</gene>
<reference evidence="1 2" key="1">
    <citation type="submission" date="2021-06" db="EMBL/GenBank/DDBJ databases">
        <title>Caerostris extrusa draft genome.</title>
        <authorList>
            <person name="Kono N."/>
            <person name="Arakawa K."/>
        </authorList>
    </citation>
    <scope>NUCLEOTIDE SEQUENCE [LARGE SCALE GENOMIC DNA]</scope>
</reference>
<evidence type="ECO:0000313" key="2">
    <source>
        <dbReference type="Proteomes" id="UP001054945"/>
    </source>
</evidence>
<dbReference type="AlphaFoldDB" id="A0AAV4Y6H6"/>
<name>A0AAV4Y6H6_CAEEX</name>
<evidence type="ECO:0000313" key="1">
    <source>
        <dbReference type="EMBL" id="GIZ02625.1"/>
    </source>
</evidence>
<organism evidence="1 2">
    <name type="scientific">Caerostris extrusa</name>
    <name type="common">Bark spider</name>
    <name type="synonym">Caerostris bankana</name>
    <dbReference type="NCBI Taxonomy" id="172846"/>
    <lineage>
        <taxon>Eukaryota</taxon>
        <taxon>Metazoa</taxon>
        <taxon>Ecdysozoa</taxon>
        <taxon>Arthropoda</taxon>
        <taxon>Chelicerata</taxon>
        <taxon>Arachnida</taxon>
        <taxon>Araneae</taxon>
        <taxon>Araneomorphae</taxon>
        <taxon>Entelegynae</taxon>
        <taxon>Araneoidea</taxon>
        <taxon>Araneidae</taxon>
        <taxon>Caerostris</taxon>
    </lineage>
</organism>
<accession>A0AAV4Y6H6</accession>
<keyword evidence="2" id="KW-1185">Reference proteome</keyword>
<dbReference type="EMBL" id="BPLR01018835">
    <property type="protein sequence ID" value="GIZ02625.1"/>
    <property type="molecule type" value="Genomic_DNA"/>
</dbReference>